<gene>
    <name evidence="1" type="ORF">ISS97_00535</name>
</gene>
<dbReference type="EMBL" id="JADIKD010000004">
    <property type="protein sequence ID" value="MFK2915731.1"/>
    <property type="molecule type" value="Genomic_DNA"/>
</dbReference>
<proteinExistence type="predicted"/>
<name>A0ABW8JYU3_9GAMM</name>
<accession>A0ABW8JYU3</accession>
<keyword evidence="2" id="KW-1185">Reference proteome</keyword>
<comment type="caution">
    <text evidence="1">The sequence shown here is derived from an EMBL/GenBank/DDBJ whole genome shotgun (WGS) entry which is preliminary data.</text>
</comment>
<sequence>MVAPLNAVSSLAYLRPIDDGGSSDVSTTDAAIAKYTTDVNNHESPAVINADRQAIETAVNAEIGDQIAGLPIRNKTEREPTIQQLVDSYGKSILDRHERDPAITKEVVEGAIGDYRQQATTWTPEDRSKIDAYIKGAMDRHGGDIQKAFEDLRDQRWTPSHFYDSNLAIAADYLRARWETQKYNNQVADIEVGMYLDKKKKNEIPQNGPGPVSQYSSLQEEYMYKGVEDQWNTLHWWEQMFLSDSSTTIGGLAAAAFENDIS</sequence>
<protein>
    <submittedName>
        <fullName evidence="1">Uncharacterized protein</fullName>
    </submittedName>
</protein>
<dbReference type="Proteomes" id="UP001620408">
    <property type="component" value="Unassembled WGS sequence"/>
</dbReference>
<organism evidence="1 2">
    <name type="scientific">Dyella koreensis</name>
    <dbReference type="NCBI Taxonomy" id="311235"/>
    <lineage>
        <taxon>Bacteria</taxon>
        <taxon>Pseudomonadati</taxon>
        <taxon>Pseudomonadota</taxon>
        <taxon>Gammaproteobacteria</taxon>
        <taxon>Lysobacterales</taxon>
        <taxon>Rhodanobacteraceae</taxon>
        <taxon>Dyella</taxon>
    </lineage>
</organism>
<reference evidence="1 2" key="1">
    <citation type="submission" date="2020-10" db="EMBL/GenBank/DDBJ databases">
        <title>Phylogeny of dyella-like bacteria.</title>
        <authorList>
            <person name="Fu J."/>
        </authorList>
    </citation>
    <scope>NUCLEOTIDE SEQUENCE [LARGE SCALE GENOMIC DNA]</scope>
    <source>
        <strain evidence="1 2">BB4</strain>
    </source>
</reference>
<evidence type="ECO:0000313" key="2">
    <source>
        <dbReference type="Proteomes" id="UP001620408"/>
    </source>
</evidence>
<dbReference type="RefSeq" id="WP_379987323.1">
    <property type="nucleotide sequence ID" value="NZ_JADIKD010000004.1"/>
</dbReference>
<evidence type="ECO:0000313" key="1">
    <source>
        <dbReference type="EMBL" id="MFK2915731.1"/>
    </source>
</evidence>